<gene>
    <name evidence="2" type="ORF">JJB74_21375</name>
</gene>
<dbReference type="InterPro" id="IPR001466">
    <property type="entry name" value="Beta-lactam-related"/>
</dbReference>
<feature type="domain" description="Beta-lactamase-related" evidence="1">
    <location>
        <begin position="3"/>
        <end position="360"/>
    </location>
</feature>
<dbReference type="PANTHER" id="PTHR43283">
    <property type="entry name" value="BETA-LACTAMASE-RELATED"/>
    <property type="match status" value="1"/>
</dbReference>
<dbReference type="InterPro" id="IPR050789">
    <property type="entry name" value="Diverse_Enzym_Activities"/>
</dbReference>
<proteinExistence type="predicted"/>
<dbReference type="EMBL" id="JAEPBG010000010">
    <property type="protein sequence ID" value="MBK4737181.1"/>
    <property type="molecule type" value="Genomic_DNA"/>
</dbReference>
<dbReference type="Pfam" id="PF00144">
    <property type="entry name" value="Beta-lactamase"/>
    <property type="match status" value="1"/>
</dbReference>
<dbReference type="SUPFAM" id="SSF56601">
    <property type="entry name" value="beta-lactamase/transpeptidase-like"/>
    <property type="match status" value="1"/>
</dbReference>
<organism evidence="2 3">
    <name type="scientific">Noviherbaspirillum pedocola</name>
    <dbReference type="NCBI Taxonomy" id="2801341"/>
    <lineage>
        <taxon>Bacteria</taxon>
        <taxon>Pseudomonadati</taxon>
        <taxon>Pseudomonadota</taxon>
        <taxon>Betaproteobacteria</taxon>
        <taxon>Burkholderiales</taxon>
        <taxon>Oxalobacteraceae</taxon>
        <taxon>Noviherbaspirillum</taxon>
    </lineage>
</organism>
<name>A0A934SY48_9BURK</name>
<comment type="caution">
    <text evidence="2">The sequence shown here is derived from an EMBL/GenBank/DDBJ whole genome shotgun (WGS) entry which is preliminary data.</text>
</comment>
<dbReference type="InterPro" id="IPR012338">
    <property type="entry name" value="Beta-lactam/transpept-like"/>
</dbReference>
<evidence type="ECO:0000313" key="2">
    <source>
        <dbReference type="EMBL" id="MBK4737181.1"/>
    </source>
</evidence>
<sequence length="384" mass="41983">MEKWRVPGLSVAVVHDYRIKWSRGFGLRDEAAQLRVDTSTPFQAASVSKPITALAIMIALRERGLSVDQEINPLFAGLLQNDAAHPWQLPNPFPEPVTIRMLLSHTAGTSAFHYKGYRYRYDADPPAPVDAIPGMREELDGLPPANTPPVSVIRPPGKTWSYSPAGYTVLQALLTAMYRKDFADIMSELILQPLDMNESSFAQPMHPAQAAAIATPYVAQGQPLAYGPRVFNTAASGGLTTTPTDLAKLMVALQRALKGESSGKLIPGIARAVLRRQSGRTEDGKCFDTGTTGRFACRSSWGLGFDVNLNRYLEHQPDDASTGDYFGHTGFNSGYLTVFLGSKKGGNGLVLMSNLAPEDMSGPVPQFTFMTELVRRIADEEHWR</sequence>
<evidence type="ECO:0000313" key="3">
    <source>
        <dbReference type="Proteomes" id="UP000622890"/>
    </source>
</evidence>
<evidence type="ECO:0000259" key="1">
    <source>
        <dbReference type="Pfam" id="PF00144"/>
    </source>
</evidence>
<protein>
    <submittedName>
        <fullName evidence="2">Beta-lactamase family protein</fullName>
    </submittedName>
</protein>
<dbReference type="AlphaFoldDB" id="A0A934SY48"/>
<accession>A0A934SY48</accession>
<reference evidence="2" key="1">
    <citation type="submission" date="2021-01" db="EMBL/GenBank/DDBJ databases">
        <title>Genome sequence of strain Noviherbaspirillum sp. DKR-6.</title>
        <authorList>
            <person name="Chaudhary D.K."/>
        </authorList>
    </citation>
    <scope>NUCLEOTIDE SEQUENCE</scope>
    <source>
        <strain evidence="2">DKR-6</strain>
    </source>
</reference>
<dbReference type="Gene3D" id="3.40.710.10">
    <property type="entry name" value="DD-peptidase/beta-lactamase superfamily"/>
    <property type="match status" value="1"/>
</dbReference>
<keyword evidence="3" id="KW-1185">Reference proteome</keyword>
<dbReference type="Proteomes" id="UP000622890">
    <property type="component" value="Unassembled WGS sequence"/>
</dbReference>